<sequence length="118" mass="13782">MVVDFEKRMEMAVVNAFFQKRHECRVTYKSGGRSTQVDYILYRRCHLKEISDCKVVVGECVVSQPRMVVCRMNLVTRKTKRTKAEQSTQWWKLKKRGLFCGFQGGVEKESGWSGRAPR</sequence>
<proteinExistence type="predicted"/>
<dbReference type="EMBL" id="JAGKHQ010000015">
    <property type="protein sequence ID" value="KAG7495848.1"/>
    <property type="molecule type" value="Genomic_DNA"/>
</dbReference>
<protein>
    <submittedName>
        <fullName evidence="1">Uncharacterized protein</fullName>
    </submittedName>
</protein>
<name>A0AAV6QRU2_SOLSE</name>
<comment type="caution">
    <text evidence="1">The sequence shown here is derived from an EMBL/GenBank/DDBJ whole genome shotgun (WGS) entry which is preliminary data.</text>
</comment>
<reference evidence="1 2" key="1">
    <citation type="journal article" date="2021" name="Sci. Rep.">
        <title>Chromosome anchoring in Senegalese sole (Solea senegalensis) reveals sex-associated markers and genome rearrangements in flatfish.</title>
        <authorList>
            <person name="Guerrero-Cozar I."/>
            <person name="Gomez-Garrido J."/>
            <person name="Berbel C."/>
            <person name="Martinez-Blanch J.F."/>
            <person name="Alioto T."/>
            <person name="Claros M.G."/>
            <person name="Gagnaire P.A."/>
            <person name="Manchado M."/>
        </authorList>
    </citation>
    <scope>NUCLEOTIDE SEQUENCE [LARGE SCALE GENOMIC DNA]</scope>
    <source>
        <strain evidence="1">Sse05_10M</strain>
    </source>
</reference>
<keyword evidence="2" id="KW-1185">Reference proteome</keyword>
<gene>
    <name evidence="1" type="ORF">JOB18_006428</name>
</gene>
<dbReference type="AlphaFoldDB" id="A0AAV6QRU2"/>
<organism evidence="1 2">
    <name type="scientific">Solea senegalensis</name>
    <name type="common">Senegalese sole</name>
    <dbReference type="NCBI Taxonomy" id="28829"/>
    <lineage>
        <taxon>Eukaryota</taxon>
        <taxon>Metazoa</taxon>
        <taxon>Chordata</taxon>
        <taxon>Craniata</taxon>
        <taxon>Vertebrata</taxon>
        <taxon>Euteleostomi</taxon>
        <taxon>Actinopterygii</taxon>
        <taxon>Neopterygii</taxon>
        <taxon>Teleostei</taxon>
        <taxon>Neoteleostei</taxon>
        <taxon>Acanthomorphata</taxon>
        <taxon>Carangaria</taxon>
        <taxon>Pleuronectiformes</taxon>
        <taxon>Pleuronectoidei</taxon>
        <taxon>Soleidae</taxon>
        <taxon>Solea</taxon>
    </lineage>
</organism>
<evidence type="ECO:0000313" key="1">
    <source>
        <dbReference type="EMBL" id="KAG7495848.1"/>
    </source>
</evidence>
<evidence type="ECO:0000313" key="2">
    <source>
        <dbReference type="Proteomes" id="UP000693946"/>
    </source>
</evidence>
<accession>A0AAV6QRU2</accession>
<dbReference type="Proteomes" id="UP000693946">
    <property type="component" value="Linkage Group LG3"/>
</dbReference>